<dbReference type="EMBL" id="JAUPFM010000004">
    <property type="protein sequence ID" value="KAK2854338.1"/>
    <property type="molecule type" value="Genomic_DNA"/>
</dbReference>
<keyword evidence="3" id="KW-1185">Reference proteome</keyword>
<feature type="compositionally biased region" description="Basic residues" evidence="1">
    <location>
        <begin position="1"/>
        <end position="10"/>
    </location>
</feature>
<dbReference type="AlphaFoldDB" id="A0AA88NE61"/>
<name>A0AA88NE61_CHASR</name>
<gene>
    <name evidence="2" type="ORF">Q5P01_006999</name>
</gene>
<accession>A0AA88NE61</accession>
<feature type="region of interest" description="Disordered" evidence="1">
    <location>
        <begin position="1"/>
        <end position="71"/>
    </location>
</feature>
<dbReference type="Proteomes" id="UP001187415">
    <property type="component" value="Unassembled WGS sequence"/>
</dbReference>
<proteinExistence type="predicted"/>
<reference evidence="2" key="1">
    <citation type="submission" date="2023-07" db="EMBL/GenBank/DDBJ databases">
        <title>Chromosome-level Genome Assembly of Striped Snakehead (Channa striata).</title>
        <authorList>
            <person name="Liu H."/>
        </authorList>
    </citation>
    <scope>NUCLEOTIDE SEQUENCE</scope>
    <source>
        <strain evidence="2">Gz</strain>
        <tissue evidence="2">Muscle</tissue>
    </source>
</reference>
<evidence type="ECO:0000256" key="1">
    <source>
        <dbReference type="SAM" id="MobiDB-lite"/>
    </source>
</evidence>
<protein>
    <submittedName>
        <fullName evidence="2">Uncharacterized protein</fullName>
    </submittedName>
</protein>
<feature type="compositionally biased region" description="Basic residues" evidence="1">
    <location>
        <begin position="31"/>
        <end position="53"/>
    </location>
</feature>
<feature type="compositionally biased region" description="Basic and acidic residues" evidence="1">
    <location>
        <begin position="56"/>
        <end position="71"/>
    </location>
</feature>
<evidence type="ECO:0000313" key="2">
    <source>
        <dbReference type="EMBL" id="KAK2854338.1"/>
    </source>
</evidence>
<evidence type="ECO:0000313" key="3">
    <source>
        <dbReference type="Proteomes" id="UP001187415"/>
    </source>
</evidence>
<organism evidence="2 3">
    <name type="scientific">Channa striata</name>
    <name type="common">Snakehead murrel</name>
    <name type="synonym">Ophicephalus striatus</name>
    <dbReference type="NCBI Taxonomy" id="64152"/>
    <lineage>
        <taxon>Eukaryota</taxon>
        <taxon>Metazoa</taxon>
        <taxon>Chordata</taxon>
        <taxon>Craniata</taxon>
        <taxon>Vertebrata</taxon>
        <taxon>Euteleostomi</taxon>
        <taxon>Actinopterygii</taxon>
        <taxon>Neopterygii</taxon>
        <taxon>Teleostei</taxon>
        <taxon>Neoteleostei</taxon>
        <taxon>Acanthomorphata</taxon>
        <taxon>Anabantaria</taxon>
        <taxon>Anabantiformes</taxon>
        <taxon>Channoidei</taxon>
        <taxon>Channidae</taxon>
        <taxon>Channa</taxon>
    </lineage>
</organism>
<comment type="caution">
    <text evidence="2">The sequence shown here is derived from an EMBL/GenBank/DDBJ whole genome shotgun (WGS) entry which is preliminary data.</text>
</comment>
<sequence>MITARRRRGQAGREGARGETEAQGGFTSTHLRGRTSHSHVNLRRQNAPRKAAKVSRLSEVRVTEPRSAEDKLQMTERHWNQTSLGSPAHLRYTDTLPGKVGTFVCTIIRCDSSPGGAAEDLCRSAD</sequence>